<dbReference type="InterPro" id="IPR001715">
    <property type="entry name" value="CH_dom"/>
</dbReference>
<dbReference type="OrthoDB" id="21595at2759"/>
<dbReference type="InterPro" id="IPR036872">
    <property type="entry name" value="CH_dom_sf"/>
</dbReference>
<dbReference type="SMART" id="SM00033">
    <property type="entry name" value="CH"/>
    <property type="match status" value="1"/>
</dbReference>
<dbReference type="PROSITE" id="PS50021">
    <property type="entry name" value="CH"/>
    <property type="match status" value="1"/>
</dbReference>
<evidence type="ECO:0000259" key="2">
    <source>
        <dbReference type="PROSITE" id="PS50021"/>
    </source>
</evidence>
<organism evidence="3 4">
    <name type="scientific">Protomyces lactucae-debilis</name>
    <dbReference type="NCBI Taxonomy" id="2754530"/>
    <lineage>
        <taxon>Eukaryota</taxon>
        <taxon>Fungi</taxon>
        <taxon>Dikarya</taxon>
        <taxon>Ascomycota</taxon>
        <taxon>Taphrinomycotina</taxon>
        <taxon>Taphrinomycetes</taxon>
        <taxon>Taphrinales</taxon>
        <taxon>Protomycetaceae</taxon>
        <taxon>Protomyces</taxon>
    </lineage>
</organism>
<dbReference type="STRING" id="56484.A0A1Y2FIU2"/>
<sequence>MQKEARDWIEQVLGERLEPVDADLCDCLKDGVALCKLVNKVSPGASKYKASSMPFVQMENISQFLAFSSRLGMPPQDTFQTIDLFERKNVFQVVQAIHTFSRFAVQKGGLDAPVLGPKLATSRTMEFTPEQLNEAKNHVNTLQYGKHNGSTNVLRGSRRDPAGNFH</sequence>
<dbReference type="OMA" id="WIKTITG"/>
<dbReference type="RefSeq" id="XP_040726166.1">
    <property type="nucleotide sequence ID" value="XM_040867677.1"/>
</dbReference>
<keyword evidence="4" id="KW-1185">Reference proteome</keyword>
<dbReference type="CDD" id="cd21210">
    <property type="entry name" value="CH_SCP1-like"/>
    <property type="match status" value="1"/>
</dbReference>
<reference evidence="3 4" key="1">
    <citation type="submission" date="2016-07" db="EMBL/GenBank/DDBJ databases">
        <title>Pervasive Adenine N6-methylation of Active Genes in Fungi.</title>
        <authorList>
            <consortium name="DOE Joint Genome Institute"/>
            <person name="Mondo S.J."/>
            <person name="Dannebaum R.O."/>
            <person name="Kuo R.C."/>
            <person name="Labutti K."/>
            <person name="Haridas S."/>
            <person name="Kuo A."/>
            <person name="Salamov A."/>
            <person name="Ahrendt S.R."/>
            <person name="Lipzen A."/>
            <person name="Sullivan W."/>
            <person name="Andreopoulos W.B."/>
            <person name="Clum A."/>
            <person name="Lindquist E."/>
            <person name="Daum C."/>
            <person name="Ramamoorthy G.K."/>
            <person name="Gryganskyi A."/>
            <person name="Culley D."/>
            <person name="Magnuson J.K."/>
            <person name="James T.Y."/>
            <person name="O'Malley M.A."/>
            <person name="Stajich J.E."/>
            <person name="Spatafora J.W."/>
            <person name="Visel A."/>
            <person name="Grigoriev I.V."/>
        </authorList>
    </citation>
    <scope>NUCLEOTIDE SEQUENCE [LARGE SCALE GENOMIC DNA]</scope>
    <source>
        <strain evidence="3 4">12-1054</strain>
    </source>
</reference>
<dbReference type="InterPro" id="IPR003096">
    <property type="entry name" value="SM22_calponin"/>
</dbReference>
<dbReference type="AlphaFoldDB" id="A0A1Y2FIU2"/>
<feature type="domain" description="Calponin-homology (CH)" evidence="2">
    <location>
        <begin position="1"/>
        <end position="104"/>
    </location>
</feature>
<dbReference type="Gene3D" id="1.10.418.10">
    <property type="entry name" value="Calponin-like domain"/>
    <property type="match status" value="1"/>
</dbReference>
<dbReference type="SUPFAM" id="SSF47576">
    <property type="entry name" value="Calponin-homology domain, CH-domain"/>
    <property type="match status" value="1"/>
</dbReference>
<proteinExistence type="predicted"/>
<evidence type="ECO:0000313" key="3">
    <source>
        <dbReference type="EMBL" id="ORY83871.1"/>
    </source>
</evidence>
<gene>
    <name evidence="3" type="ORF">BCR37DRAFT_346214</name>
</gene>
<dbReference type="EMBL" id="MCFI01000007">
    <property type="protein sequence ID" value="ORY83871.1"/>
    <property type="molecule type" value="Genomic_DNA"/>
</dbReference>
<comment type="caution">
    <text evidence="3">The sequence shown here is derived from an EMBL/GenBank/DDBJ whole genome shotgun (WGS) entry which is preliminary data.</text>
</comment>
<evidence type="ECO:0000256" key="1">
    <source>
        <dbReference type="SAM" id="MobiDB-lite"/>
    </source>
</evidence>
<accession>A0A1Y2FIU2</accession>
<dbReference type="PANTHER" id="PTHR47385:SF14">
    <property type="entry name" value="TRANSGELIN"/>
    <property type="match status" value="1"/>
</dbReference>
<dbReference type="GO" id="GO:0007015">
    <property type="term" value="P:actin filament organization"/>
    <property type="evidence" value="ECO:0007669"/>
    <property type="project" value="TreeGrafter"/>
</dbReference>
<dbReference type="GO" id="GO:0015629">
    <property type="term" value="C:actin cytoskeleton"/>
    <property type="evidence" value="ECO:0007669"/>
    <property type="project" value="TreeGrafter"/>
</dbReference>
<dbReference type="PANTHER" id="PTHR47385">
    <property type="entry name" value="CALPONIN"/>
    <property type="match status" value="1"/>
</dbReference>
<protein>
    <submittedName>
        <fullName evidence="3">Calponin homology domain-containing protein</fullName>
    </submittedName>
</protein>
<name>A0A1Y2FIU2_PROLT</name>
<dbReference type="Proteomes" id="UP000193685">
    <property type="component" value="Unassembled WGS sequence"/>
</dbReference>
<feature type="compositionally biased region" description="Basic and acidic residues" evidence="1">
    <location>
        <begin position="157"/>
        <end position="166"/>
    </location>
</feature>
<dbReference type="GeneID" id="63784276"/>
<dbReference type="GO" id="GO:0051015">
    <property type="term" value="F:actin filament binding"/>
    <property type="evidence" value="ECO:0007669"/>
    <property type="project" value="TreeGrafter"/>
</dbReference>
<feature type="region of interest" description="Disordered" evidence="1">
    <location>
        <begin position="146"/>
        <end position="166"/>
    </location>
</feature>
<dbReference type="Pfam" id="PF00307">
    <property type="entry name" value="CH"/>
    <property type="match status" value="1"/>
</dbReference>
<dbReference type="PRINTS" id="PR00888">
    <property type="entry name" value="SM22CALPONIN"/>
</dbReference>
<dbReference type="InterPro" id="IPR050606">
    <property type="entry name" value="Calponin-like"/>
</dbReference>
<evidence type="ECO:0000313" key="4">
    <source>
        <dbReference type="Proteomes" id="UP000193685"/>
    </source>
</evidence>